<evidence type="ECO:0000256" key="6">
    <source>
        <dbReference type="SAM" id="Phobius"/>
    </source>
</evidence>
<comment type="subcellular location">
    <subcellularLocation>
        <location evidence="1">Membrane</location>
        <topology evidence="1">Multi-pass membrane protein</topology>
    </subcellularLocation>
</comment>
<dbReference type="InterPro" id="IPR007267">
    <property type="entry name" value="GtrA_DPMS_TM"/>
</dbReference>
<evidence type="ECO:0000256" key="5">
    <source>
        <dbReference type="ARBA" id="ARBA00023136"/>
    </source>
</evidence>
<gene>
    <name evidence="8" type="ordered locus">Dtox_4132</name>
</gene>
<dbReference type="RefSeq" id="WP_015759470.1">
    <property type="nucleotide sequence ID" value="NC_013216.1"/>
</dbReference>
<dbReference type="OrthoDB" id="9812049at2"/>
<dbReference type="GO" id="GO:0005886">
    <property type="term" value="C:plasma membrane"/>
    <property type="evidence" value="ECO:0007669"/>
    <property type="project" value="TreeGrafter"/>
</dbReference>
<dbReference type="KEGG" id="dae:Dtox_4132"/>
<feature type="transmembrane region" description="Helical" evidence="6">
    <location>
        <begin position="72"/>
        <end position="94"/>
    </location>
</feature>
<keyword evidence="3 6" id="KW-0812">Transmembrane</keyword>
<protein>
    <submittedName>
        <fullName evidence="8">GtrA family protein</fullName>
    </submittedName>
</protein>
<dbReference type="AlphaFoldDB" id="C8VYS9"/>
<dbReference type="GO" id="GO:0000271">
    <property type="term" value="P:polysaccharide biosynthetic process"/>
    <property type="evidence" value="ECO:0007669"/>
    <property type="project" value="InterPro"/>
</dbReference>
<comment type="similarity">
    <text evidence="2">Belongs to the GtrA family.</text>
</comment>
<evidence type="ECO:0000313" key="8">
    <source>
        <dbReference type="EMBL" id="ACV64800.1"/>
    </source>
</evidence>
<reference evidence="8 9" key="1">
    <citation type="journal article" date="2009" name="Stand. Genomic Sci.">
        <title>Complete genome sequence of Desulfotomaculum acetoxidans type strain (5575).</title>
        <authorList>
            <person name="Spring S."/>
            <person name="Lapidus A."/>
            <person name="Schroder M."/>
            <person name="Gleim D."/>
            <person name="Sims D."/>
            <person name="Meincke L."/>
            <person name="Glavina Del Rio T."/>
            <person name="Tice H."/>
            <person name="Copeland A."/>
            <person name="Cheng J.F."/>
            <person name="Lucas S."/>
            <person name="Chen F."/>
            <person name="Nolan M."/>
            <person name="Bruce D."/>
            <person name="Goodwin L."/>
            <person name="Pitluck S."/>
            <person name="Ivanova N."/>
            <person name="Mavromatis K."/>
            <person name="Mikhailova N."/>
            <person name="Pati A."/>
            <person name="Chen A."/>
            <person name="Palaniappan K."/>
            <person name="Land M."/>
            <person name="Hauser L."/>
            <person name="Chang Y.J."/>
            <person name="Jeffries C.D."/>
            <person name="Chain P."/>
            <person name="Saunders E."/>
            <person name="Brettin T."/>
            <person name="Detter J.C."/>
            <person name="Goker M."/>
            <person name="Bristow J."/>
            <person name="Eisen J.A."/>
            <person name="Markowitz V."/>
            <person name="Hugenholtz P."/>
            <person name="Kyrpides N.C."/>
            <person name="Klenk H.P."/>
            <person name="Han C."/>
        </authorList>
    </citation>
    <scope>NUCLEOTIDE SEQUENCE [LARGE SCALE GENOMIC DNA]</scope>
    <source>
        <strain evidence="9">ATCC 49208 / DSM 771 / VKM B-1644</strain>
    </source>
</reference>
<evidence type="ECO:0000256" key="1">
    <source>
        <dbReference type="ARBA" id="ARBA00004141"/>
    </source>
</evidence>
<feature type="transmembrane region" description="Helical" evidence="6">
    <location>
        <begin position="38"/>
        <end position="60"/>
    </location>
</feature>
<dbReference type="eggNOG" id="COG2246">
    <property type="taxonomic scope" value="Bacteria"/>
</dbReference>
<dbReference type="PANTHER" id="PTHR38459">
    <property type="entry name" value="PROPHAGE BACTOPRENOL-LINKED GLUCOSE TRANSLOCASE HOMOLOG"/>
    <property type="match status" value="1"/>
</dbReference>
<dbReference type="InterPro" id="IPR051401">
    <property type="entry name" value="GtrA_CellWall_Glycosyl"/>
</dbReference>
<keyword evidence="5 6" id="KW-0472">Membrane</keyword>
<evidence type="ECO:0000259" key="7">
    <source>
        <dbReference type="Pfam" id="PF04138"/>
    </source>
</evidence>
<evidence type="ECO:0000313" key="9">
    <source>
        <dbReference type="Proteomes" id="UP000002217"/>
    </source>
</evidence>
<sequence length="139" mass="16367">MRIIHKNLQFIKFSIVGVINTIISFILYYILISININYLISSILSYSIGMINSFLLNKYWVFIKKSTTHKHYFIKFIIVNIFTLSINSMLLYIFVSKFNINLLLSQFFVTLLVLMINFWGNKFWTFNIKDKLGGVSNKA</sequence>
<organism evidence="8 9">
    <name type="scientific">Desulfofarcimen acetoxidans (strain ATCC 49208 / DSM 771 / KCTC 5769 / VKM B-1644 / 5575)</name>
    <name type="common">Desulfotomaculum acetoxidans</name>
    <dbReference type="NCBI Taxonomy" id="485916"/>
    <lineage>
        <taxon>Bacteria</taxon>
        <taxon>Bacillati</taxon>
        <taxon>Bacillota</taxon>
        <taxon>Clostridia</taxon>
        <taxon>Eubacteriales</taxon>
        <taxon>Peptococcaceae</taxon>
        <taxon>Desulfofarcimen</taxon>
    </lineage>
</organism>
<dbReference type="PANTHER" id="PTHR38459:SF1">
    <property type="entry name" value="PROPHAGE BACTOPRENOL-LINKED GLUCOSE TRANSLOCASE HOMOLOG"/>
    <property type="match status" value="1"/>
</dbReference>
<dbReference type="EMBL" id="CP001720">
    <property type="protein sequence ID" value="ACV64800.1"/>
    <property type="molecule type" value="Genomic_DNA"/>
</dbReference>
<accession>C8VYS9</accession>
<keyword evidence="9" id="KW-1185">Reference proteome</keyword>
<evidence type="ECO:0000256" key="2">
    <source>
        <dbReference type="ARBA" id="ARBA00009399"/>
    </source>
</evidence>
<dbReference type="Proteomes" id="UP000002217">
    <property type="component" value="Chromosome"/>
</dbReference>
<dbReference type="Pfam" id="PF04138">
    <property type="entry name" value="GtrA_DPMS_TM"/>
    <property type="match status" value="1"/>
</dbReference>
<name>C8VYS9_DESAS</name>
<dbReference type="HOGENOM" id="CLU_083873_4_1_9"/>
<evidence type="ECO:0000256" key="4">
    <source>
        <dbReference type="ARBA" id="ARBA00022989"/>
    </source>
</evidence>
<feature type="domain" description="GtrA/DPMS transmembrane" evidence="7">
    <location>
        <begin position="12"/>
        <end position="126"/>
    </location>
</feature>
<proteinExistence type="inferred from homology"/>
<keyword evidence="4 6" id="KW-1133">Transmembrane helix</keyword>
<evidence type="ECO:0000256" key="3">
    <source>
        <dbReference type="ARBA" id="ARBA00022692"/>
    </source>
</evidence>
<feature type="transmembrane region" description="Helical" evidence="6">
    <location>
        <begin position="12"/>
        <end position="32"/>
    </location>
</feature>
<feature type="transmembrane region" description="Helical" evidence="6">
    <location>
        <begin position="100"/>
        <end position="119"/>
    </location>
</feature>
<dbReference type="STRING" id="485916.Dtox_4132"/>